<accession>Q240M7</accession>
<dbReference type="InParanoid" id="Q240M7"/>
<reference evidence="4" key="1">
    <citation type="journal article" date="2006" name="PLoS Biol.">
        <title>Macronuclear genome sequence of the ciliate Tetrahymena thermophila, a model eukaryote.</title>
        <authorList>
            <person name="Eisen J.A."/>
            <person name="Coyne R.S."/>
            <person name="Wu M."/>
            <person name="Wu D."/>
            <person name="Thiagarajan M."/>
            <person name="Wortman J.R."/>
            <person name="Badger J.H."/>
            <person name="Ren Q."/>
            <person name="Amedeo P."/>
            <person name="Jones K.M."/>
            <person name="Tallon L.J."/>
            <person name="Delcher A.L."/>
            <person name="Salzberg S.L."/>
            <person name="Silva J.C."/>
            <person name="Haas B.J."/>
            <person name="Majoros W.H."/>
            <person name="Farzad M."/>
            <person name="Carlton J.M."/>
            <person name="Smith R.K. Jr."/>
            <person name="Garg J."/>
            <person name="Pearlman R.E."/>
            <person name="Karrer K.M."/>
            <person name="Sun L."/>
            <person name="Manning G."/>
            <person name="Elde N.C."/>
            <person name="Turkewitz A.P."/>
            <person name="Asai D.J."/>
            <person name="Wilkes D.E."/>
            <person name="Wang Y."/>
            <person name="Cai H."/>
            <person name="Collins K."/>
            <person name="Stewart B.A."/>
            <person name="Lee S.R."/>
            <person name="Wilamowska K."/>
            <person name="Weinberg Z."/>
            <person name="Ruzzo W.L."/>
            <person name="Wloga D."/>
            <person name="Gaertig J."/>
            <person name="Frankel J."/>
            <person name="Tsao C.-C."/>
            <person name="Gorovsky M.A."/>
            <person name="Keeling P.J."/>
            <person name="Waller R.F."/>
            <person name="Patron N.J."/>
            <person name="Cherry J.M."/>
            <person name="Stover N.A."/>
            <person name="Krieger C.J."/>
            <person name="del Toro C."/>
            <person name="Ryder H.F."/>
            <person name="Williamson S.C."/>
            <person name="Barbeau R.A."/>
            <person name="Hamilton E.P."/>
            <person name="Orias E."/>
        </authorList>
    </citation>
    <scope>NUCLEOTIDE SEQUENCE [LARGE SCALE GENOMIC DNA]</scope>
    <source>
        <strain evidence="4">SB210</strain>
    </source>
</reference>
<name>Q240M7_TETTS</name>
<dbReference type="Proteomes" id="UP000009168">
    <property type="component" value="Unassembled WGS sequence"/>
</dbReference>
<dbReference type="RefSeq" id="XP_001022483.2">
    <property type="nucleotide sequence ID" value="XM_001022483.2"/>
</dbReference>
<protein>
    <submittedName>
        <fullName evidence="3">Uncharacterized protein</fullName>
    </submittedName>
</protein>
<dbReference type="Gene3D" id="1.20.5.340">
    <property type="match status" value="1"/>
</dbReference>
<evidence type="ECO:0000256" key="2">
    <source>
        <dbReference type="SAM" id="MobiDB-lite"/>
    </source>
</evidence>
<feature type="region of interest" description="Disordered" evidence="2">
    <location>
        <begin position="491"/>
        <end position="528"/>
    </location>
</feature>
<proteinExistence type="predicted"/>
<keyword evidence="4" id="KW-1185">Reference proteome</keyword>
<organism evidence="3 4">
    <name type="scientific">Tetrahymena thermophila (strain SB210)</name>
    <dbReference type="NCBI Taxonomy" id="312017"/>
    <lineage>
        <taxon>Eukaryota</taxon>
        <taxon>Sar</taxon>
        <taxon>Alveolata</taxon>
        <taxon>Ciliophora</taxon>
        <taxon>Intramacronucleata</taxon>
        <taxon>Oligohymenophorea</taxon>
        <taxon>Hymenostomatida</taxon>
        <taxon>Tetrahymenina</taxon>
        <taxon>Tetrahymenidae</taxon>
        <taxon>Tetrahymena</taxon>
    </lineage>
</organism>
<gene>
    <name evidence="3" type="ORF">TTHERM_01117310</name>
</gene>
<evidence type="ECO:0000313" key="4">
    <source>
        <dbReference type="Proteomes" id="UP000009168"/>
    </source>
</evidence>
<dbReference type="KEGG" id="tet:TTHERM_01117310"/>
<evidence type="ECO:0000256" key="1">
    <source>
        <dbReference type="SAM" id="Coils"/>
    </source>
</evidence>
<dbReference type="AlphaFoldDB" id="Q240M7"/>
<keyword evidence="1" id="KW-0175">Coiled coil</keyword>
<dbReference type="HOGENOM" id="CLU_505791_0_0_1"/>
<evidence type="ECO:0000313" key="3">
    <source>
        <dbReference type="EMBL" id="EAS02238.2"/>
    </source>
</evidence>
<dbReference type="GeneID" id="7828020"/>
<feature type="compositionally biased region" description="Basic and acidic residues" evidence="2">
    <location>
        <begin position="491"/>
        <end position="509"/>
    </location>
</feature>
<dbReference type="EMBL" id="GG662545">
    <property type="protein sequence ID" value="EAS02238.2"/>
    <property type="molecule type" value="Genomic_DNA"/>
</dbReference>
<sequence length="528" mass="61800">MDKHSTIQEFCKIHKNKQIIYLKIDHQKACLIPMCSTCVFLNRSLDNLLEIEDILSNQKTILNWPPLKNPQMLNDVLEEIKIRDIESSISEIQEQINIMREQMSQRIHLLEKSLIQRMSENHDIILNTYSKISQCQSLCTLVASYSGNLNQISSSQDIKSMLESLFEKQEQNEEELQKIFENSKTNSIVKEQIRGFSQKMNEFFDLFSITNNNPEKTQNIENQGKKGGEFQITPSIQESIDKNEEKIKELNDKNAELEKENAELKVEKTKLKEEKTELQKEKTELKNEKKNLEEQVEQYIKQVNILNVNNENLVSLSNKSKYYLNDHLLYVRLYRGLNWACDEQKCEQCTNKSFQSGFCSLRCDDSDYDCCLSCALEIGFSIQPQDQQDNSSEDSGEINDSELELKNLQVNYKNLTLLMKDYLYDLDSHECYLTFKRESKTMTWKCDVMNDECTNQEFTKVYDGFVCEECGYDCCLPCARKNGIKHKQELNNRNSELEQEKNELPEHQQDSSSEDSDGFRRVRPNQKQ</sequence>
<feature type="coiled-coil region" evidence="1">
    <location>
        <begin position="236"/>
        <end position="309"/>
    </location>
</feature>